<dbReference type="AlphaFoldDB" id="W9SA30"/>
<organism evidence="1 2">
    <name type="scientific">Morus notabilis</name>
    <dbReference type="NCBI Taxonomy" id="981085"/>
    <lineage>
        <taxon>Eukaryota</taxon>
        <taxon>Viridiplantae</taxon>
        <taxon>Streptophyta</taxon>
        <taxon>Embryophyta</taxon>
        <taxon>Tracheophyta</taxon>
        <taxon>Spermatophyta</taxon>
        <taxon>Magnoliopsida</taxon>
        <taxon>eudicotyledons</taxon>
        <taxon>Gunneridae</taxon>
        <taxon>Pentapetalae</taxon>
        <taxon>rosids</taxon>
        <taxon>fabids</taxon>
        <taxon>Rosales</taxon>
        <taxon>Moraceae</taxon>
        <taxon>Moreae</taxon>
        <taxon>Morus</taxon>
    </lineage>
</organism>
<sequence>MARTHLLDSLDSHNTKVNEKAVVEQEKEDFGGKGSIDDKLVDLESRMGQSLLDEIRFVEVVQVKFSAYGAVRVGVVEGIEDSKIKKASRFRRV</sequence>
<dbReference type="Proteomes" id="UP000030645">
    <property type="component" value="Unassembled WGS sequence"/>
</dbReference>
<keyword evidence="2" id="KW-1185">Reference proteome</keyword>
<accession>W9SA30</accession>
<proteinExistence type="predicted"/>
<evidence type="ECO:0000313" key="1">
    <source>
        <dbReference type="EMBL" id="EXC21507.1"/>
    </source>
</evidence>
<protein>
    <submittedName>
        <fullName evidence="1">Uncharacterized protein</fullName>
    </submittedName>
</protein>
<reference evidence="2" key="1">
    <citation type="submission" date="2013-01" db="EMBL/GenBank/DDBJ databases">
        <title>Draft Genome Sequence of a Mulberry Tree, Morus notabilis C.K. Schneid.</title>
        <authorList>
            <person name="He N."/>
            <person name="Zhao S."/>
        </authorList>
    </citation>
    <scope>NUCLEOTIDE SEQUENCE</scope>
</reference>
<name>W9SA30_9ROSA</name>
<evidence type="ECO:0000313" key="2">
    <source>
        <dbReference type="Proteomes" id="UP000030645"/>
    </source>
</evidence>
<dbReference type="EMBL" id="KE345945">
    <property type="protein sequence ID" value="EXC21507.1"/>
    <property type="molecule type" value="Genomic_DNA"/>
</dbReference>
<gene>
    <name evidence="1" type="ORF">L484_014862</name>
</gene>